<comment type="catalytic activity">
    <reaction evidence="11 13">
        <text>(S)-2,3,4,5-tetrahydrodipicolinate + NADP(+) + H2O = (2S,4S)-4-hydroxy-2,3,4,5-tetrahydrodipicolinate + NADPH + H(+)</text>
        <dbReference type="Rhea" id="RHEA:35331"/>
        <dbReference type="ChEBI" id="CHEBI:15377"/>
        <dbReference type="ChEBI" id="CHEBI:15378"/>
        <dbReference type="ChEBI" id="CHEBI:16845"/>
        <dbReference type="ChEBI" id="CHEBI:57783"/>
        <dbReference type="ChEBI" id="CHEBI:58349"/>
        <dbReference type="ChEBI" id="CHEBI:67139"/>
        <dbReference type="EC" id="1.17.1.8"/>
    </reaction>
</comment>
<evidence type="ECO:0000256" key="11">
    <source>
        <dbReference type="ARBA" id="ARBA00049080"/>
    </source>
</evidence>
<reference evidence="16 17" key="1">
    <citation type="submission" date="2020-08" db="EMBL/GenBank/DDBJ databases">
        <title>Whole genome shotgun sequence of Actinoplanes ianthinogenes NBRC 13996.</title>
        <authorList>
            <person name="Komaki H."/>
            <person name="Tamura T."/>
        </authorList>
    </citation>
    <scope>NUCLEOTIDE SEQUENCE [LARGE SCALE GENOMIC DNA]</scope>
    <source>
        <strain evidence="16 17">NBRC 13996</strain>
    </source>
</reference>
<keyword evidence="17" id="KW-1185">Reference proteome</keyword>
<comment type="pathway">
    <text evidence="9 13">Amino-acid biosynthesis; L-lysine biosynthesis via DAP pathway; (S)-tetrahydrodipicolinate from L-aspartate: step 4/4.</text>
</comment>
<evidence type="ECO:0000256" key="4">
    <source>
        <dbReference type="ARBA" id="ARBA00022857"/>
    </source>
</evidence>
<evidence type="ECO:0000256" key="12">
    <source>
        <dbReference type="ARBA" id="ARBA00049396"/>
    </source>
</evidence>
<evidence type="ECO:0000313" key="17">
    <source>
        <dbReference type="Proteomes" id="UP000676967"/>
    </source>
</evidence>
<evidence type="ECO:0000256" key="7">
    <source>
        <dbReference type="ARBA" id="ARBA00023027"/>
    </source>
</evidence>
<dbReference type="InterPro" id="IPR022663">
    <property type="entry name" value="DapB_C"/>
</dbReference>
<dbReference type="EMBL" id="AP023356">
    <property type="protein sequence ID" value="BCJ48044.1"/>
    <property type="molecule type" value="Genomic_DNA"/>
</dbReference>
<evidence type="ECO:0000259" key="14">
    <source>
        <dbReference type="Pfam" id="PF01113"/>
    </source>
</evidence>
<evidence type="ECO:0000256" key="13">
    <source>
        <dbReference type="HAMAP-Rule" id="MF_00102"/>
    </source>
</evidence>
<feature type="domain" description="Dihydrodipicolinate reductase N-terminal" evidence="14">
    <location>
        <begin position="8"/>
        <end position="38"/>
    </location>
</feature>
<comment type="catalytic activity">
    <reaction evidence="12 13">
        <text>(S)-2,3,4,5-tetrahydrodipicolinate + NAD(+) + H2O = (2S,4S)-4-hydroxy-2,3,4,5-tetrahydrodipicolinate + NADH + H(+)</text>
        <dbReference type="Rhea" id="RHEA:35323"/>
        <dbReference type="ChEBI" id="CHEBI:15377"/>
        <dbReference type="ChEBI" id="CHEBI:15378"/>
        <dbReference type="ChEBI" id="CHEBI:16845"/>
        <dbReference type="ChEBI" id="CHEBI:57540"/>
        <dbReference type="ChEBI" id="CHEBI:57945"/>
        <dbReference type="ChEBI" id="CHEBI:67139"/>
        <dbReference type="EC" id="1.17.1.8"/>
    </reaction>
</comment>
<dbReference type="PANTHER" id="PTHR20836:SF0">
    <property type="entry name" value="4-HYDROXY-TETRAHYDRODIPICOLINATE REDUCTASE 1, CHLOROPLASTIC-RELATED"/>
    <property type="match status" value="1"/>
</dbReference>
<dbReference type="PROSITE" id="PS01298">
    <property type="entry name" value="DAPB"/>
    <property type="match status" value="1"/>
</dbReference>
<keyword evidence="4 13" id="KW-0521">NADP</keyword>
<feature type="binding site" evidence="13">
    <location>
        <begin position="138"/>
        <end position="139"/>
    </location>
    <ligand>
        <name>(S)-2,3,4,5-tetrahydrodipicolinate</name>
        <dbReference type="ChEBI" id="CHEBI:16845"/>
    </ligand>
</feature>
<feature type="binding site" evidence="13">
    <location>
        <begin position="98"/>
        <end position="101"/>
    </location>
    <ligand>
        <name>NAD(+)</name>
        <dbReference type="ChEBI" id="CHEBI:57540"/>
    </ligand>
</feature>
<keyword evidence="5 13" id="KW-0220">Diaminopimelate biosynthesis</keyword>
<feature type="domain" description="Dihydrodipicolinate reductase N-terminal" evidence="14">
    <location>
        <begin position="41"/>
        <end position="101"/>
    </location>
</feature>
<evidence type="ECO:0000256" key="9">
    <source>
        <dbReference type="ARBA" id="ARBA00037922"/>
    </source>
</evidence>
<dbReference type="Gene3D" id="3.30.360.10">
    <property type="entry name" value="Dihydrodipicolinate Reductase, domain 2"/>
    <property type="match status" value="1"/>
</dbReference>
<feature type="domain" description="Dihydrodipicolinate reductase C-terminal" evidence="15">
    <location>
        <begin position="104"/>
        <end position="231"/>
    </location>
</feature>
<dbReference type="Gene3D" id="3.40.50.720">
    <property type="entry name" value="NAD(P)-binding Rossmann-like Domain"/>
    <property type="match status" value="1"/>
</dbReference>
<keyword evidence="6 13" id="KW-0560">Oxidoreductase</keyword>
<dbReference type="InterPro" id="IPR000846">
    <property type="entry name" value="DapB_N"/>
</dbReference>
<dbReference type="CDD" id="cd02274">
    <property type="entry name" value="DHDPR_N"/>
    <property type="match status" value="1"/>
</dbReference>
<dbReference type="InterPro" id="IPR036291">
    <property type="entry name" value="NAD(P)-bd_dom_sf"/>
</dbReference>
<gene>
    <name evidence="16" type="primary">dapB_2</name>
    <name evidence="13" type="synonym">dapB</name>
    <name evidence="16" type="ORF">Aiant_87010</name>
</gene>
<dbReference type="RefSeq" id="WP_189330375.1">
    <property type="nucleotide sequence ID" value="NZ_AP023356.1"/>
</dbReference>
<comment type="subcellular location">
    <subcellularLocation>
        <location evidence="13">Cytoplasm</location>
    </subcellularLocation>
</comment>
<feature type="active site" description="Proton donor" evidence="13">
    <location>
        <position position="132"/>
    </location>
</feature>
<feature type="binding site" evidence="13">
    <location>
        <position position="129"/>
    </location>
    <ligand>
        <name>(S)-2,3,4,5-tetrahydrodipicolinate</name>
        <dbReference type="ChEBI" id="CHEBI:16845"/>
    </ligand>
</feature>
<evidence type="ECO:0000256" key="6">
    <source>
        <dbReference type="ARBA" id="ARBA00023002"/>
    </source>
</evidence>
<dbReference type="NCBIfam" id="TIGR00036">
    <property type="entry name" value="dapB"/>
    <property type="match status" value="1"/>
</dbReference>
<name>A0ABN6CTM7_9ACTN</name>
<accession>A0ABN6CTM7</accession>
<feature type="binding site" evidence="13">
    <location>
        <begin position="14"/>
        <end position="19"/>
    </location>
    <ligand>
        <name>NAD(+)</name>
        <dbReference type="ChEBI" id="CHEBI:57540"/>
    </ligand>
</feature>
<organism evidence="16 17">
    <name type="scientific">Actinoplanes ianthinogenes</name>
    <dbReference type="NCBI Taxonomy" id="122358"/>
    <lineage>
        <taxon>Bacteria</taxon>
        <taxon>Bacillati</taxon>
        <taxon>Actinomycetota</taxon>
        <taxon>Actinomycetes</taxon>
        <taxon>Micromonosporales</taxon>
        <taxon>Micromonosporaceae</taxon>
        <taxon>Actinoplanes</taxon>
    </lineage>
</organism>
<evidence type="ECO:0000256" key="2">
    <source>
        <dbReference type="ARBA" id="ARBA00022490"/>
    </source>
</evidence>
<evidence type="ECO:0000256" key="8">
    <source>
        <dbReference type="ARBA" id="ARBA00023154"/>
    </source>
</evidence>
<dbReference type="EC" id="1.17.1.8" evidence="10 13"/>
<comment type="function">
    <text evidence="13">Catalyzes the conversion of 4-hydroxy-tetrahydrodipicolinate (HTPA) to tetrahydrodipicolinate.</text>
</comment>
<evidence type="ECO:0000256" key="5">
    <source>
        <dbReference type="ARBA" id="ARBA00022915"/>
    </source>
</evidence>
<keyword evidence="7 13" id="KW-0520">NAD</keyword>
<dbReference type="PIRSF" id="PIRSF000161">
    <property type="entry name" value="DHPR"/>
    <property type="match status" value="1"/>
</dbReference>
<evidence type="ECO:0000259" key="15">
    <source>
        <dbReference type="Pfam" id="PF05173"/>
    </source>
</evidence>
<evidence type="ECO:0000256" key="1">
    <source>
        <dbReference type="ARBA" id="ARBA00006642"/>
    </source>
</evidence>
<evidence type="ECO:0000256" key="3">
    <source>
        <dbReference type="ARBA" id="ARBA00022605"/>
    </source>
</evidence>
<keyword evidence="2 13" id="KW-0963">Cytoplasm</keyword>
<feature type="binding site" evidence="13">
    <location>
        <begin position="71"/>
        <end position="73"/>
    </location>
    <ligand>
        <name>NAD(+)</name>
        <dbReference type="ChEBI" id="CHEBI:57540"/>
    </ligand>
</feature>
<feature type="binding site" evidence="13">
    <location>
        <position position="37"/>
    </location>
    <ligand>
        <name>NAD(+)</name>
        <dbReference type="ChEBI" id="CHEBI:57540"/>
    </ligand>
</feature>
<comment type="caution">
    <text evidence="13">Was originally thought to be a dihydrodipicolinate reductase (DHDPR), catalyzing the conversion of dihydrodipicolinate to tetrahydrodipicolinate. However, it was shown in E.coli that the substrate of the enzymatic reaction is not dihydrodipicolinate (DHDP) but in fact (2S,4S)-4-hydroxy-2,3,4,5-tetrahydrodipicolinic acid (HTPA), the product released by the DapA-catalyzed reaction.</text>
</comment>
<evidence type="ECO:0000313" key="16">
    <source>
        <dbReference type="EMBL" id="BCJ48044.1"/>
    </source>
</evidence>
<comment type="subunit">
    <text evidence="13">Homotetramer.</text>
</comment>
<dbReference type="SUPFAM" id="SSF55347">
    <property type="entry name" value="Glyceraldehyde-3-phosphate dehydrogenase-like, C-terminal domain"/>
    <property type="match status" value="1"/>
</dbReference>
<dbReference type="Pfam" id="PF05173">
    <property type="entry name" value="DapB_C"/>
    <property type="match status" value="1"/>
</dbReference>
<dbReference type="HAMAP" id="MF_00102">
    <property type="entry name" value="DapB"/>
    <property type="match status" value="1"/>
</dbReference>
<sequence>MTQQRTGIRVVVLGARGRVGSQICQAIHAAADLHLVEDLGDAEVAVDFTTPDAVMGNLQRCIDRGVHVVVGTSGFDEARLDQVRSWLADRSGLGVVVAPNFAVGAVLMTEFAERAARYFDSAEIVEMHHPNKLDAPSGTATHTAEMIAAGRAAAGRGAMPDATQDKTGPARGSEVYGVRIHAVRARGLLAHQQVLFGSAGETLTLRHDSLDRSSFIPGVLLAVRAVPDRPGLTVGLGPLLS</sequence>
<comment type="similarity">
    <text evidence="1 13">Belongs to the DapB family.</text>
</comment>
<dbReference type="SUPFAM" id="SSF51735">
    <property type="entry name" value="NAD(P)-binding Rossmann-fold domains"/>
    <property type="match status" value="1"/>
</dbReference>
<dbReference type="PANTHER" id="PTHR20836">
    <property type="entry name" value="DIHYDRODIPICOLINATE REDUCTASE"/>
    <property type="match status" value="1"/>
</dbReference>
<proteinExistence type="inferred from homology"/>
<dbReference type="Pfam" id="PF01113">
    <property type="entry name" value="DapB_N"/>
    <property type="match status" value="2"/>
</dbReference>
<dbReference type="InterPro" id="IPR022664">
    <property type="entry name" value="DapB_N_CS"/>
</dbReference>
<feature type="active site" description="Proton donor/acceptor" evidence="13">
    <location>
        <position position="128"/>
    </location>
</feature>
<keyword evidence="8 13" id="KW-0457">Lysine biosynthesis</keyword>
<protein>
    <recommendedName>
        <fullName evidence="10 13">4-hydroxy-tetrahydrodipicolinate reductase</fullName>
        <shortName evidence="13">HTPA reductase</shortName>
        <ecNumber evidence="10 13">1.17.1.8</ecNumber>
    </recommendedName>
</protein>
<keyword evidence="3 13" id="KW-0028">Amino-acid biosynthesis</keyword>
<dbReference type="Proteomes" id="UP000676967">
    <property type="component" value="Chromosome"/>
</dbReference>
<comment type="caution">
    <text evidence="13">Lacks conserved residue(s) required for the propagation of feature annotation.</text>
</comment>
<dbReference type="InterPro" id="IPR023940">
    <property type="entry name" value="DHDPR_bac"/>
</dbReference>
<evidence type="ECO:0000256" key="10">
    <source>
        <dbReference type="ARBA" id="ARBA00038983"/>
    </source>
</evidence>